<evidence type="ECO:0000259" key="4">
    <source>
        <dbReference type="PROSITE" id="PS50995"/>
    </source>
</evidence>
<keyword evidence="2" id="KW-0238">DNA-binding</keyword>
<evidence type="ECO:0000256" key="2">
    <source>
        <dbReference type="ARBA" id="ARBA00023125"/>
    </source>
</evidence>
<dbReference type="InterPro" id="IPR036388">
    <property type="entry name" value="WH-like_DNA-bd_sf"/>
</dbReference>
<dbReference type="Pfam" id="PF12802">
    <property type="entry name" value="MarR_2"/>
    <property type="match status" value="1"/>
</dbReference>
<dbReference type="InterPro" id="IPR039422">
    <property type="entry name" value="MarR/SlyA-like"/>
</dbReference>
<evidence type="ECO:0000256" key="1">
    <source>
        <dbReference type="ARBA" id="ARBA00023015"/>
    </source>
</evidence>
<dbReference type="Gene3D" id="1.10.10.10">
    <property type="entry name" value="Winged helix-like DNA-binding domain superfamily/Winged helix DNA-binding domain"/>
    <property type="match status" value="1"/>
</dbReference>
<dbReference type="PANTHER" id="PTHR33164">
    <property type="entry name" value="TRANSCRIPTIONAL REGULATOR, MARR FAMILY"/>
    <property type="match status" value="1"/>
</dbReference>
<dbReference type="PROSITE" id="PS50995">
    <property type="entry name" value="HTH_MARR_2"/>
    <property type="match status" value="1"/>
</dbReference>
<reference evidence="5 6" key="1">
    <citation type="journal article" date="2014" name="Gut Pathog.">
        <title>Gene clusters of Hafnia alvei strain FB1 important in survival and pathogenesis: a draft genome perspective.</title>
        <authorList>
            <person name="Tan J.Y."/>
            <person name="Yin W.F."/>
            <person name="Chan K.G."/>
        </authorList>
    </citation>
    <scope>NUCLEOTIDE SEQUENCE [LARGE SCALE GENOMIC DNA]</scope>
    <source>
        <strain evidence="5 6">FB1</strain>
    </source>
</reference>
<dbReference type="PANTHER" id="PTHR33164:SF64">
    <property type="entry name" value="TRANSCRIPTIONAL REGULATOR SLYA"/>
    <property type="match status" value="1"/>
</dbReference>
<feature type="domain" description="HTH marR-type" evidence="4">
    <location>
        <begin position="1"/>
        <end position="137"/>
    </location>
</feature>
<proteinExistence type="predicted"/>
<dbReference type="RefSeq" id="WP_025802095.1">
    <property type="nucleotide sequence ID" value="NZ_CP009706.1"/>
</dbReference>
<protein>
    <recommendedName>
        <fullName evidence="4">HTH marR-type domain-containing protein</fullName>
    </recommendedName>
</protein>
<dbReference type="OrthoDB" id="582199at2"/>
<dbReference type="GeneID" id="56889931"/>
<dbReference type="SUPFAM" id="SSF46785">
    <property type="entry name" value="Winged helix' DNA-binding domain"/>
    <property type="match status" value="1"/>
</dbReference>
<dbReference type="PATRIC" id="fig|1453496.5.peg.339"/>
<dbReference type="HOGENOM" id="CLU_1803467_0_0_6"/>
<dbReference type="InterPro" id="IPR036390">
    <property type="entry name" value="WH_DNA-bd_sf"/>
</dbReference>
<organism evidence="5 6">
    <name type="scientific">Hafnia alvei FB1</name>
    <dbReference type="NCBI Taxonomy" id="1453496"/>
    <lineage>
        <taxon>Bacteria</taxon>
        <taxon>Pseudomonadati</taxon>
        <taxon>Pseudomonadota</taxon>
        <taxon>Gammaproteobacteria</taxon>
        <taxon>Enterobacterales</taxon>
        <taxon>Hafniaceae</taxon>
        <taxon>Hafnia</taxon>
    </lineage>
</organism>
<keyword evidence="3" id="KW-0804">Transcription</keyword>
<keyword evidence="1" id="KW-0805">Transcription regulation</keyword>
<dbReference type="GO" id="GO:0003677">
    <property type="term" value="F:DNA binding"/>
    <property type="evidence" value="ECO:0007669"/>
    <property type="project" value="UniProtKB-KW"/>
</dbReference>
<sequence length="143" mass="16380">MRKDYGILTDLLRENHTQWQQLLEPTLNELGVTFVDRIILDQLAKSGSISKNELAKLLGTMHQNLTRSIGRLELQGLLVSQKSASDMRQVYLDITPKGENINNIINTKINECWNRIFSDVSNENIEQLTSMLTLIKNKLVEIE</sequence>
<dbReference type="PRINTS" id="PR00598">
    <property type="entry name" value="HTHMARR"/>
</dbReference>
<dbReference type="InterPro" id="IPR000835">
    <property type="entry name" value="HTH_MarR-typ"/>
</dbReference>
<dbReference type="GO" id="GO:0003700">
    <property type="term" value="F:DNA-binding transcription factor activity"/>
    <property type="evidence" value="ECO:0007669"/>
    <property type="project" value="InterPro"/>
</dbReference>
<evidence type="ECO:0000313" key="6">
    <source>
        <dbReference type="Proteomes" id="UP000029986"/>
    </source>
</evidence>
<dbReference type="AlphaFoldDB" id="A0A097QXM6"/>
<evidence type="ECO:0000256" key="3">
    <source>
        <dbReference type="ARBA" id="ARBA00023163"/>
    </source>
</evidence>
<dbReference type="EMBL" id="CP009706">
    <property type="protein sequence ID" value="AIU71230.1"/>
    <property type="molecule type" value="Genomic_DNA"/>
</dbReference>
<gene>
    <name evidence="5" type="ORF">AT03_01675</name>
</gene>
<dbReference type="Proteomes" id="UP000029986">
    <property type="component" value="Chromosome"/>
</dbReference>
<dbReference type="KEGG" id="hav:AT03_01675"/>
<evidence type="ECO:0000313" key="5">
    <source>
        <dbReference type="EMBL" id="AIU71230.1"/>
    </source>
</evidence>
<accession>A0A097QXM6</accession>
<keyword evidence="6" id="KW-1185">Reference proteome</keyword>
<dbReference type="SMART" id="SM00347">
    <property type="entry name" value="HTH_MARR"/>
    <property type="match status" value="1"/>
</dbReference>
<dbReference type="GO" id="GO:0006950">
    <property type="term" value="P:response to stress"/>
    <property type="evidence" value="ECO:0007669"/>
    <property type="project" value="TreeGrafter"/>
</dbReference>
<name>A0A097QXM6_HAFAL</name>